<reference evidence="3" key="1">
    <citation type="journal article" date="2019" name="Int. J. Syst. Evol. Microbiol.">
        <title>The Global Catalogue of Microorganisms (GCM) 10K type strain sequencing project: providing services to taxonomists for standard genome sequencing and annotation.</title>
        <authorList>
            <consortium name="The Broad Institute Genomics Platform"/>
            <consortium name="The Broad Institute Genome Sequencing Center for Infectious Disease"/>
            <person name="Wu L."/>
            <person name="Ma J."/>
        </authorList>
    </citation>
    <scope>NUCLEOTIDE SEQUENCE [LARGE SCALE GENOMIC DNA]</scope>
    <source>
        <strain evidence="3">JCM 16908</strain>
    </source>
</reference>
<dbReference type="Gene3D" id="3.40.50.150">
    <property type="entry name" value="Vaccinia Virus protein VP39"/>
    <property type="match status" value="1"/>
</dbReference>
<dbReference type="RefSeq" id="WP_344950166.1">
    <property type="nucleotide sequence ID" value="NZ_BAAAZR010000039.1"/>
</dbReference>
<dbReference type="SUPFAM" id="SSF53335">
    <property type="entry name" value="S-adenosyl-L-methionine-dependent methyltransferases"/>
    <property type="match status" value="1"/>
</dbReference>
<dbReference type="Proteomes" id="UP001500888">
    <property type="component" value="Unassembled WGS sequence"/>
</dbReference>
<name>A0ABP7J7K6_9ACTN</name>
<dbReference type="PANTHER" id="PTHR40036:SF1">
    <property type="entry name" value="MACROCIN O-METHYLTRANSFERASE"/>
    <property type="match status" value="1"/>
</dbReference>
<dbReference type="InterPro" id="IPR001031">
    <property type="entry name" value="Thioesterase"/>
</dbReference>
<accession>A0ABP7J7K6</accession>
<dbReference type="Pfam" id="PF05711">
    <property type="entry name" value="TylF"/>
    <property type="match status" value="1"/>
</dbReference>
<dbReference type="Pfam" id="PF00975">
    <property type="entry name" value="Thioesterase"/>
    <property type="match status" value="1"/>
</dbReference>
<comment type="caution">
    <text evidence="2">The sequence shown here is derived from an EMBL/GenBank/DDBJ whole genome shotgun (WGS) entry which is preliminary data.</text>
</comment>
<keyword evidence="3" id="KW-1185">Reference proteome</keyword>
<dbReference type="EMBL" id="BAAAZR010000039">
    <property type="protein sequence ID" value="GAA3836844.1"/>
    <property type="molecule type" value="Genomic_DNA"/>
</dbReference>
<sequence>MTHSTGPILFCVPHAGGAAGSYAVWGGLLEHCATVRPIELAGKGARAGEDPYGSIMEAAEDVADIIEKEAAGLEWAVLGHSMGGLIAYEAVRLLAGRGHRAAGRLFISGCPPPRQGAGTGWHDRLQDAEVIGFLERLGGLPPQVAQDGEAAQYFAELVHRDGLLLAAYEHNPPSAPLDCPVTVLVGTQDPITQDTSPADWELAVARPVSVRWMGGPGHFFVTEGAAECAEVVLADLGLHSVREATGTGLYLDLMKKTLTNVIYEDPPVPSDWSPELVYDRVSRMAGLDWPSKAHTMVGLRRLDNVQQCIERVIDDRIPGDLIETGVWRGGTTIMMRAVLAAHRVRDRIVWVADSFQGMPEPTPGSHPGDARLATHRFNHFIGVPLETVRRNFQAYGLLDDQVRFLPGWFEDTLRAAPMDRLAVMRLDGDLYGSTMEALRHLYPKLSTGGFVIIDDYFLQSCRDAVYDFRDENGIEDEIQDIDGYGAYWRRGQ</sequence>
<dbReference type="InterPro" id="IPR008884">
    <property type="entry name" value="TylF_MeTrfase"/>
</dbReference>
<evidence type="ECO:0000313" key="2">
    <source>
        <dbReference type="EMBL" id="GAA3836844.1"/>
    </source>
</evidence>
<evidence type="ECO:0000313" key="3">
    <source>
        <dbReference type="Proteomes" id="UP001500888"/>
    </source>
</evidence>
<dbReference type="Gene3D" id="3.40.50.1820">
    <property type="entry name" value="alpha/beta hydrolase"/>
    <property type="match status" value="1"/>
</dbReference>
<evidence type="ECO:0000259" key="1">
    <source>
        <dbReference type="Pfam" id="PF00975"/>
    </source>
</evidence>
<feature type="domain" description="Thioesterase" evidence="1">
    <location>
        <begin position="8"/>
        <end position="227"/>
    </location>
</feature>
<gene>
    <name evidence="2" type="ORF">GCM10022226_68490</name>
</gene>
<proteinExistence type="predicted"/>
<dbReference type="InterPro" id="IPR029058">
    <property type="entry name" value="AB_hydrolase_fold"/>
</dbReference>
<dbReference type="SUPFAM" id="SSF53474">
    <property type="entry name" value="alpha/beta-Hydrolases"/>
    <property type="match status" value="1"/>
</dbReference>
<organism evidence="2 3">
    <name type="scientific">Sphaerisporangium flaviroseum</name>
    <dbReference type="NCBI Taxonomy" id="509199"/>
    <lineage>
        <taxon>Bacteria</taxon>
        <taxon>Bacillati</taxon>
        <taxon>Actinomycetota</taxon>
        <taxon>Actinomycetes</taxon>
        <taxon>Streptosporangiales</taxon>
        <taxon>Streptosporangiaceae</taxon>
        <taxon>Sphaerisporangium</taxon>
    </lineage>
</organism>
<dbReference type="PANTHER" id="PTHR40036">
    <property type="entry name" value="MACROCIN O-METHYLTRANSFERASE"/>
    <property type="match status" value="1"/>
</dbReference>
<dbReference type="InterPro" id="IPR029063">
    <property type="entry name" value="SAM-dependent_MTases_sf"/>
</dbReference>
<protein>
    <recommendedName>
        <fullName evidence="1">Thioesterase domain-containing protein</fullName>
    </recommendedName>
</protein>